<sequence>MDSDFRFKAPAPQVPTEPMDFLSRDYCNSTAVQIYQPDVVHDRALVLQNHSMRTFTDDVKPPHMDDGYFKSLPPWKSSNDVKSWISLQQAMHPEVNYNRKKWFSWKVIPLKNLSIKKWVKEIKQKRKKEDRLQRAEVHAAISVAGVAAALAAIAAENMNKQGNHHQANNTSTGKDSAIASAAALVAAQCAQMAEAMGAKRDQLSNAMGSAMSAAHTTDILTLTAAAATSLRGADALRGKTGHSERLSGGKPMLAIKDNKDDKDDDDGDFNFEKFKVELSKGTNLSIESSDGKFKRRSVSIVLNNESKVILRTRKANMLSVFPTTKESVVLDLHAELYQESLTEECDTCYYIVLTTSKGTIKLDMKNDYERYSMWAMTTTYMLRLSTKFTGYDLQSYSS</sequence>
<reference evidence="4" key="1">
    <citation type="submission" date="2022-03" db="EMBL/GenBank/DDBJ databases">
        <title>A functionally conserved STORR gene fusion in Papaver species that diverged 16.8 million years ago.</title>
        <authorList>
            <person name="Catania T."/>
        </authorList>
    </citation>
    <scope>NUCLEOTIDE SEQUENCE</scope>
    <source>
        <strain evidence="4">S-191538</strain>
    </source>
</reference>
<name>A0AA41VWV0_PAPNU</name>
<evidence type="ECO:0000259" key="3">
    <source>
        <dbReference type="Pfam" id="PF08458"/>
    </source>
</evidence>
<organism evidence="4 5">
    <name type="scientific">Papaver nudicaule</name>
    <name type="common">Iceland poppy</name>
    <dbReference type="NCBI Taxonomy" id="74823"/>
    <lineage>
        <taxon>Eukaryota</taxon>
        <taxon>Viridiplantae</taxon>
        <taxon>Streptophyta</taxon>
        <taxon>Embryophyta</taxon>
        <taxon>Tracheophyta</taxon>
        <taxon>Spermatophyta</taxon>
        <taxon>Magnoliopsida</taxon>
        <taxon>Ranunculales</taxon>
        <taxon>Papaveraceae</taxon>
        <taxon>Papaveroideae</taxon>
        <taxon>Papaver</taxon>
    </lineage>
</organism>
<dbReference type="InterPro" id="IPR008546">
    <property type="entry name" value="VAN3-bd-like_auxin_canal"/>
</dbReference>
<dbReference type="Proteomes" id="UP001177140">
    <property type="component" value="Unassembled WGS sequence"/>
</dbReference>
<feature type="domain" description="Pleckstrin-like plant" evidence="3">
    <location>
        <begin position="284"/>
        <end position="385"/>
    </location>
</feature>
<dbReference type="Pfam" id="PF08458">
    <property type="entry name" value="PH_2"/>
    <property type="match status" value="1"/>
</dbReference>
<evidence type="ECO:0000256" key="1">
    <source>
        <dbReference type="SAM" id="MobiDB-lite"/>
    </source>
</evidence>
<evidence type="ECO:0000313" key="5">
    <source>
        <dbReference type="Proteomes" id="UP001177140"/>
    </source>
</evidence>
<feature type="region of interest" description="Disordered" evidence="1">
    <location>
        <begin position="236"/>
        <end position="262"/>
    </location>
</feature>
<dbReference type="Pfam" id="PF05703">
    <property type="entry name" value="Auxin_canalis"/>
    <property type="match status" value="1"/>
</dbReference>
<accession>A0AA41VWV0</accession>
<protein>
    <recommendedName>
        <fullName evidence="6">Auxin canalization protein</fullName>
    </recommendedName>
</protein>
<dbReference type="InterPro" id="IPR013666">
    <property type="entry name" value="PH_pln"/>
</dbReference>
<dbReference type="PANTHER" id="PTHR31351:SF25">
    <property type="entry name" value="AUXIN CANALIZATION PROTEIN (DUF828)"/>
    <property type="match status" value="1"/>
</dbReference>
<evidence type="ECO:0008006" key="6">
    <source>
        <dbReference type="Google" id="ProtNLM"/>
    </source>
</evidence>
<proteinExistence type="predicted"/>
<dbReference type="InterPro" id="IPR040269">
    <property type="entry name" value="VAB"/>
</dbReference>
<feature type="domain" description="VAN3-binding protein-like auxin canalisation" evidence="2">
    <location>
        <begin position="12"/>
        <end position="241"/>
    </location>
</feature>
<dbReference type="EMBL" id="JAJJMA010310278">
    <property type="protein sequence ID" value="MCL7048952.1"/>
    <property type="molecule type" value="Genomic_DNA"/>
</dbReference>
<keyword evidence="5" id="KW-1185">Reference proteome</keyword>
<gene>
    <name evidence="4" type="ORF">MKW94_001075</name>
</gene>
<comment type="caution">
    <text evidence="4">The sequence shown here is derived from an EMBL/GenBank/DDBJ whole genome shotgun (WGS) entry which is preliminary data.</text>
</comment>
<dbReference type="PANTHER" id="PTHR31351">
    <property type="entry name" value="EXPRESSED PROTEIN"/>
    <property type="match status" value="1"/>
</dbReference>
<evidence type="ECO:0000313" key="4">
    <source>
        <dbReference type="EMBL" id="MCL7048952.1"/>
    </source>
</evidence>
<dbReference type="AlphaFoldDB" id="A0AA41VWV0"/>
<feature type="compositionally biased region" description="Basic and acidic residues" evidence="1">
    <location>
        <begin position="236"/>
        <end position="247"/>
    </location>
</feature>
<evidence type="ECO:0000259" key="2">
    <source>
        <dbReference type="Pfam" id="PF05703"/>
    </source>
</evidence>